<dbReference type="OrthoDB" id="658746at2"/>
<accession>A0A172TSG1</accession>
<evidence type="ECO:0000313" key="2">
    <source>
        <dbReference type="Proteomes" id="UP000077177"/>
    </source>
</evidence>
<dbReference type="EMBL" id="CP011390">
    <property type="protein sequence ID" value="ANE50025.1"/>
    <property type="molecule type" value="Genomic_DNA"/>
</dbReference>
<dbReference type="AlphaFoldDB" id="A0A172TSG1"/>
<keyword evidence="2" id="KW-1185">Reference proteome</keyword>
<name>A0A172TSG1_9BACT</name>
<sequence length="151" mass="16762">MKQIFILCIGALVFAACNKDKFQTKPHIKIESQNYDFVPRNQDLKIVLSFTDKEGDVDDSLYVVRTRLNKRGPYTDIKPQGFKIPSFPDNPSGEMTLTLTYGFGLTAGISTISIPGSTQKEPDTMALKIVVLDKAKNVSDTATANVIVERF</sequence>
<protein>
    <recommendedName>
        <fullName evidence="3">DUF1735 domain-containing protein</fullName>
    </recommendedName>
</protein>
<dbReference type="KEGG" id="fla:SY85_05460"/>
<evidence type="ECO:0008006" key="3">
    <source>
        <dbReference type="Google" id="ProtNLM"/>
    </source>
</evidence>
<gene>
    <name evidence="1" type="ORF">SY85_05460</name>
</gene>
<dbReference type="STRING" id="1492898.SY85_05460"/>
<reference evidence="2" key="1">
    <citation type="submission" date="2015-01" db="EMBL/GenBank/DDBJ databases">
        <title>Flavisolibacter sp./LCS9/ whole genome sequencing.</title>
        <authorList>
            <person name="Kim M.K."/>
            <person name="Srinivasan S."/>
            <person name="Lee J.-J."/>
        </authorList>
    </citation>
    <scope>NUCLEOTIDE SEQUENCE [LARGE SCALE GENOMIC DNA]</scope>
    <source>
        <strain evidence="2">LCS9</strain>
    </source>
</reference>
<organism evidence="1 2">
    <name type="scientific">Flavisolibacter tropicus</name>
    <dbReference type="NCBI Taxonomy" id="1492898"/>
    <lineage>
        <taxon>Bacteria</taxon>
        <taxon>Pseudomonadati</taxon>
        <taxon>Bacteroidota</taxon>
        <taxon>Chitinophagia</taxon>
        <taxon>Chitinophagales</taxon>
        <taxon>Chitinophagaceae</taxon>
        <taxon>Flavisolibacter</taxon>
    </lineage>
</organism>
<dbReference type="PROSITE" id="PS51257">
    <property type="entry name" value="PROKAR_LIPOPROTEIN"/>
    <property type="match status" value="1"/>
</dbReference>
<dbReference type="RefSeq" id="WP_066402240.1">
    <property type="nucleotide sequence ID" value="NZ_CP011390.1"/>
</dbReference>
<dbReference type="Proteomes" id="UP000077177">
    <property type="component" value="Chromosome"/>
</dbReference>
<proteinExistence type="predicted"/>
<evidence type="ECO:0000313" key="1">
    <source>
        <dbReference type="EMBL" id="ANE50025.1"/>
    </source>
</evidence>
<reference evidence="1 2" key="2">
    <citation type="journal article" date="2016" name="Int. J. Syst. Evol. Microbiol.">
        <title>Flavisolibacter tropicus sp. nov., isolated from tropical soil.</title>
        <authorList>
            <person name="Lee J.J."/>
            <person name="Kang M.S."/>
            <person name="Kim G.S."/>
            <person name="Lee C.S."/>
            <person name="Lim S."/>
            <person name="Lee J."/>
            <person name="Roh S.H."/>
            <person name="Kang H."/>
            <person name="Ha J.M."/>
            <person name="Bae S."/>
            <person name="Jung H.Y."/>
            <person name="Kim M.K."/>
        </authorList>
    </citation>
    <scope>NUCLEOTIDE SEQUENCE [LARGE SCALE GENOMIC DNA]</scope>
    <source>
        <strain evidence="1 2">LCS9</strain>
    </source>
</reference>